<evidence type="ECO:0000256" key="7">
    <source>
        <dbReference type="SAM" id="Phobius"/>
    </source>
</evidence>
<evidence type="ECO:0000256" key="6">
    <source>
        <dbReference type="SAM" id="MobiDB-lite"/>
    </source>
</evidence>
<evidence type="ECO:0000256" key="4">
    <source>
        <dbReference type="ARBA" id="ARBA00022989"/>
    </source>
</evidence>
<gene>
    <name evidence="8" type="ORF">HPB51_022785</name>
</gene>
<keyword evidence="9" id="KW-1185">Reference proteome</keyword>
<feature type="transmembrane region" description="Helical" evidence="7">
    <location>
        <begin position="592"/>
        <end position="611"/>
    </location>
</feature>
<feature type="compositionally biased region" description="Basic and acidic residues" evidence="6">
    <location>
        <begin position="745"/>
        <end position="756"/>
    </location>
</feature>
<dbReference type="AlphaFoldDB" id="A0A9J6ED51"/>
<feature type="region of interest" description="Disordered" evidence="6">
    <location>
        <begin position="726"/>
        <end position="756"/>
    </location>
</feature>
<keyword evidence="3 7" id="KW-0812">Transmembrane</keyword>
<reference evidence="8" key="1">
    <citation type="journal article" date="2020" name="Cell">
        <title>Large-Scale Comparative Analyses of Tick Genomes Elucidate Their Genetic Diversity and Vector Capacities.</title>
        <authorList>
            <consortium name="Tick Genome and Microbiome Consortium (TIGMIC)"/>
            <person name="Jia N."/>
            <person name="Wang J."/>
            <person name="Shi W."/>
            <person name="Du L."/>
            <person name="Sun Y."/>
            <person name="Zhan W."/>
            <person name="Jiang J.F."/>
            <person name="Wang Q."/>
            <person name="Zhang B."/>
            <person name="Ji P."/>
            <person name="Bell-Sakyi L."/>
            <person name="Cui X.M."/>
            <person name="Yuan T.T."/>
            <person name="Jiang B.G."/>
            <person name="Yang W.F."/>
            <person name="Lam T.T."/>
            <person name="Chang Q.C."/>
            <person name="Ding S.J."/>
            <person name="Wang X.J."/>
            <person name="Zhu J.G."/>
            <person name="Ruan X.D."/>
            <person name="Zhao L."/>
            <person name="Wei J.T."/>
            <person name="Ye R.Z."/>
            <person name="Que T.C."/>
            <person name="Du C.H."/>
            <person name="Zhou Y.H."/>
            <person name="Cheng J.X."/>
            <person name="Dai P.F."/>
            <person name="Guo W.B."/>
            <person name="Han X.H."/>
            <person name="Huang E.J."/>
            <person name="Li L.F."/>
            <person name="Wei W."/>
            <person name="Gao Y.C."/>
            <person name="Liu J.Z."/>
            <person name="Shao H.Z."/>
            <person name="Wang X."/>
            <person name="Wang C.C."/>
            <person name="Yang T.C."/>
            <person name="Huo Q.B."/>
            <person name="Li W."/>
            <person name="Chen H.Y."/>
            <person name="Chen S.E."/>
            <person name="Zhou L.G."/>
            <person name="Ni X.B."/>
            <person name="Tian J.H."/>
            <person name="Sheng Y."/>
            <person name="Liu T."/>
            <person name="Pan Y.S."/>
            <person name="Xia L.Y."/>
            <person name="Li J."/>
            <person name="Zhao F."/>
            <person name="Cao W.C."/>
        </authorList>
    </citation>
    <scope>NUCLEOTIDE SEQUENCE</scope>
    <source>
        <strain evidence="8">Rmic-2018</strain>
    </source>
</reference>
<proteinExistence type="inferred from homology"/>
<dbReference type="Proteomes" id="UP000821866">
    <property type="component" value="Chromosome 3"/>
</dbReference>
<keyword evidence="4 7" id="KW-1133">Transmembrane helix</keyword>
<evidence type="ECO:0000313" key="9">
    <source>
        <dbReference type="Proteomes" id="UP000821866"/>
    </source>
</evidence>
<keyword evidence="5 7" id="KW-0472">Membrane</keyword>
<evidence type="ECO:0000313" key="8">
    <source>
        <dbReference type="EMBL" id="KAH8032037.1"/>
    </source>
</evidence>
<evidence type="ECO:0000256" key="2">
    <source>
        <dbReference type="ARBA" id="ARBA00009310"/>
    </source>
</evidence>
<accession>A0A9J6ED51</accession>
<dbReference type="InterPro" id="IPR008429">
    <property type="entry name" value="CLPTM1"/>
</dbReference>
<dbReference type="VEuPathDB" id="VectorBase:LOC119164408"/>
<feature type="transmembrane region" description="Helical" evidence="7">
    <location>
        <begin position="617"/>
        <end position="638"/>
    </location>
</feature>
<dbReference type="GO" id="GO:0016020">
    <property type="term" value="C:membrane"/>
    <property type="evidence" value="ECO:0007669"/>
    <property type="project" value="UniProtKB-SubCell"/>
</dbReference>
<dbReference type="Pfam" id="PF05602">
    <property type="entry name" value="CLPTM1"/>
    <property type="match status" value="1"/>
</dbReference>
<feature type="compositionally biased region" description="Polar residues" evidence="6">
    <location>
        <begin position="128"/>
        <end position="139"/>
    </location>
</feature>
<protein>
    <submittedName>
        <fullName evidence="8">Uncharacterized protein</fullName>
    </submittedName>
</protein>
<organism evidence="8 9">
    <name type="scientific">Rhipicephalus microplus</name>
    <name type="common">Cattle tick</name>
    <name type="synonym">Boophilus microplus</name>
    <dbReference type="NCBI Taxonomy" id="6941"/>
    <lineage>
        <taxon>Eukaryota</taxon>
        <taxon>Metazoa</taxon>
        <taxon>Ecdysozoa</taxon>
        <taxon>Arthropoda</taxon>
        <taxon>Chelicerata</taxon>
        <taxon>Arachnida</taxon>
        <taxon>Acari</taxon>
        <taxon>Parasitiformes</taxon>
        <taxon>Ixodida</taxon>
        <taxon>Ixodoidea</taxon>
        <taxon>Ixodidae</taxon>
        <taxon>Rhipicephalinae</taxon>
        <taxon>Rhipicephalus</taxon>
        <taxon>Boophilus</taxon>
    </lineage>
</organism>
<dbReference type="PANTHER" id="PTHR21347:SF14">
    <property type="entry name" value="LIPID SCRAMBLASE CLPTM1-RELATED"/>
    <property type="match status" value="1"/>
</dbReference>
<comment type="caution">
    <text evidence="8">The sequence shown here is derived from an EMBL/GenBank/DDBJ whole genome shotgun (WGS) entry which is preliminary data.</text>
</comment>
<evidence type="ECO:0000256" key="3">
    <source>
        <dbReference type="ARBA" id="ARBA00022692"/>
    </source>
</evidence>
<comment type="subcellular location">
    <subcellularLocation>
        <location evidence="1">Membrane</location>
        <topology evidence="1">Multi-pass membrane protein</topology>
    </subcellularLocation>
</comment>
<dbReference type="EMBL" id="JABSTU010000005">
    <property type="protein sequence ID" value="KAH8032037.1"/>
    <property type="molecule type" value="Genomic_DNA"/>
</dbReference>
<dbReference type="GO" id="GO:0012505">
    <property type="term" value="C:endomembrane system"/>
    <property type="evidence" value="ECO:0007669"/>
    <property type="project" value="TreeGrafter"/>
</dbReference>
<comment type="similarity">
    <text evidence="2">Belongs to the CLPTM1 family.</text>
</comment>
<evidence type="ECO:0000256" key="1">
    <source>
        <dbReference type="ARBA" id="ARBA00004141"/>
    </source>
</evidence>
<sequence>MVAKRGGSNSGHGVHQLMSAAAALPSQLRSASRGGRQAAKLQDAFNCENGGAISKVVRPPWARVDRRSRSLVVNRRRAWGSLSGVIIRVVAKTDPELHPAAVTGRPVATTTSTAYAMTEAVNSGALVRSSNGQVSNQAQDAAPAHNNENQENVQQAAPQPQPAFSYWSVFKGLLFRAAIIYFMTSWFRGQPANQNTGGGSGPPGATPASSNLYPNGTVMDMYMYISEDSTFKSFDDPEALVWKEPGLVYGDWYGGPNGDSVYTKNMRFRPSERVKNNGTIFLHVFFVLNGYSPDPKAEKDYSQTHTVYRKKQLNKYKKLRYKRTQNLLTGETAATPEMVEKAEAMKEEILSHWHPNLTVNIIVDHTPWTQGQVPMPVDQYVEFEPTTGKYYPIVYINDYWNLIRDYQAINETTEWLDLQLTFQPLSMFRWQLYVAQGMRSFSFFGQDLMEESEEDKDSLKEAFLETSPYLLAVTVVVSLLHSVFEFLAFKSDIQFWRNRKSLEGLSVRSVFFNVFQSAVVLLYILDNDTNTLVRLSVFVGLLIDIWKIHKVVNITVDRENKLFGVFPRIRMADKCTYVESSTREYDMMAFKYLSWALFPLLAAYCVYSLMYLEHKSWYSWVLGVMYGFLLTFGFIMMTPQLFINYKLKSVAHLPWRMLTYKFLNTFIDDIFAFVIKMPTMYRLGCFRDDIVFLIFLYQRWIYRVDPTRVNEFGTSAVDDATPEMAAAAEQPNGALPTAEAGDDSTSEKPEELKKNE</sequence>
<evidence type="ECO:0000256" key="5">
    <source>
        <dbReference type="ARBA" id="ARBA00023136"/>
    </source>
</evidence>
<name>A0A9J6ED51_RHIMP</name>
<feature type="transmembrane region" description="Helical" evidence="7">
    <location>
        <begin position="469"/>
        <end position="489"/>
    </location>
</feature>
<feature type="region of interest" description="Disordered" evidence="6">
    <location>
        <begin position="128"/>
        <end position="157"/>
    </location>
</feature>
<reference evidence="8" key="2">
    <citation type="submission" date="2021-09" db="EMBL/GenBank/DDBJ databases">
        <authorList>
            <person name="Jia N."/>
            <person name="Wang J."/>
            <person name="Shi W."/>
            <person name="Du L."/>
            <person name="Sun Y."/>
            <person name="Zhan W."/>
            <person name="Jiang J."/>
            <person name="Wang Q."/>
            <person name="Zhang B."/>
            <person name="Ji P."/>
            <person name="Sakyi L.B."/>
            <person name="Cui X."/>
            <person name="Yuan T."/>
            <person name="Jiang B."/>
            <person name="Yang W."/>
            <person name="Lam T.T.-Y."/>
            <person name="Chang Q."/>
            <person name="Ding S."/>
            <person name="Wang X."/>
            <person name="Zhu J."/>
            <person name="Ruan X."/>
            <person name="Zhao L."/>
            <person name="Wei J."/>
            <person name="Que T."/>
            <person name="Du C."/>
            <person name="Cheng J."/>
            <person name="Dai P."/>
            <person name="Han X."/>
            <person name="Huang E."/>
            <person name="Gao Y."/>
            <person name="Liu J."/>
            <person name="Shao H."/>
            <person name="Ye R."/>
            <person name="Li L."/>
            <person name="Wei W."/>
            <person name="Wang X."/>
            <person name="Wang C."/>
            <person name="Huo Q."/>
            <person name="Li W."/>
            <person name="Guo W."/>
            <person name="Chen H."/>
            <person name="Chen S."/>
            <person name="Zhou L."/>
            <person name="Zhou L."/>
            <person name="Ni X."/>
            <person name="Tian J."/>
            <person name="Zhou Y."/>
            <person name="Sheng Y."/>
            <person name="Liu T."/>
            <person name="Pan Y."/>
            <person name="Xia L."/>
            <person name="Li J."/>
            <person name="Zhao F."/>
            <person name="Cao W."/>
        </authorList>
    </citation>
    <scope>NUCLEOTIDE SEQUENCE</scope>
    <source>
        <strain evidence="8">Rmic-2018</strain>
        <tissue evidence="8">Larvae</tissue>
    </source>
</reference>
<dbReference type="PANTHER" id="PTHR21347">
    <property type="entry name" value="CLEFT LIP AND PALATE ASSOCIATED TRANSMEMBRANE PROTEIN-RELATED"/>
    <property type="match status" value="1"/>
</dbReference>